<comment type="caution">
    <text evidence="1">The sequence shown here is derived from an EMBL/GenBank/DDBJ whole genome shotgun (WGS) entry which is preliminary data.</text>
</comment>
<dbReference type="Proteomes" id="UP000033423">
    <property type="component" value="Unassembled WGS sequence"/>
</dbReference>
<keyword evidence="2" id="KW-1185">Reference proteome</keyword>
<dbReference type="EMBL" id="LACI01000975">
    <property type="protein sequence ID" value="KJU85547.1"/>
    <property type="molecule type" value="Genomic_DNA"/>
</dbReference>
<protein>
    <submittedName>
        <fullName evidence="1">Uncharacterized protein</fullName>
    </submittedName>
</protein>
<proteinExistence type="predicted"/>
<evidence type="ECO:0000313" key="2">
    <source>
        <dbReference type="Proteomes" id="UP000033423"/>
    </source>
</evidence>
<sequence length="99" mass="11479">MVNLRSSLLVQDYPFKPEYIVFLDNHVAFDTILCPPCPISTCFNCCPQPSSMFIQKLKQSLTFSLNTEYSIFISHVESIAYYLVNGYVIYAKLLRCEYM</sequence>
<name>A0A0F3GUM3_9BACT</name>
<evidence type="ECO:0000313" key="1">
    <source>
        <dbReference type="EMBL" id="KJU85547.1"/>
    </source>
</evidence>
<reference evidence="1 2" key="1">
    <citation type="submission" date="2015-02" db="EMBL/GenBank/DDBJ databases">
        <title>Single-cell genomics of uncultivated deep-branching MTB reveals a conserved set of magnetosome genes.</title>
        <authorList>
            <person name="Kolinko S."/>
            <person name="Richter M."/>
            <person name="Glockner F.O."/>
            <person name="Brachmann A."/>
            <person name="Schuler D."/>
        </authorList>
    </citation>
    <scope>NUCLEOTIDE SEQUENCE [LARGE SCALE GENOMIC DNA]</scope>
    <source>
        <strain evidence="1">TM-1</strain>
    </source>
</reference>
<accession>A0A0F3GUM3</accession>
<dbReference type="AlphaFoldDB" id="A0A0F3GUM3"/>
<gene>
    <name evidence="1" type="ORF">MBAV_002259</name>
</gene>
<organism evidence="1 2">
    <name type="scientific">Candidatus Magnetobacterium bavaricum</name>
    <dbReference type="NCBI Taxonomy" id="29290"/>
    <lineage>
        <taxon>Bacteria</taxon>
        <taxon>Pseudomonadati</taxon>
        <taxon>Nitrospirota</taxon>
        <taxon>Thermodesulfovibrionia</taxon>
        <taxon>Thermodesulfovibrionales</taxon>
        <taxon>Candidatus Magnetobacteriaceae</taxon>
        <taxon>Candidatus Magnetobacterium</taxon>
    </lineage>
</organism>